<evidence type="ECO:0000256" key="5">
    <source>
        <dbReference type="SAM" id="Phobius"/>
    </source>
</evidence>
<dbReference type="SUPFAM" id="SSF111369">
    <property type="entry name" value="HlyD-like secretion proteins"/>
    <property type="match status" value="1"/>
</dbReference>
<keyword evidence="5" id="KW-0812">Transmembrane</keyword>
<dbReference type="AlphaFoldDB" id="A0A432XEP5"/>
<keyword evidence="5" id="KW-0472">Membrane</keyword>
<evidence type="ECO:0000256" key="1">
    <source>
        <dbReference type="ARBA" id="ARBA00004196"/>
    </source>
</evidence>
<dbReference type="Proteomes" id="UP000286985">
    <property type="component" value="Unassembled WGS sequence"/>
</dbReference>
<dbReference type="Gene3D" id="2.40.420.20">
    <property type="match status" value="1"/>
</dbReference>
<comment type="similarity">
    <text evidence="2">Belongs to the membrane fusion protein (MFP) (TC 8.A.1) family.</text>
</comment>
<protein>
    <submittedName>
        <fullName evidence="8">Efflux RND transporter periplasmic adaptor subunit</fullName>
    </submittedName>
</protein>
<evidence type="ECO:0000313" key="8">
    <source>
        <dbReference type="EMBL" id="RUO47140.1"/>
    </source>
</evidence>
<dbReference type="GO" id="GO:1990281">
    <property type="term" value="C:efflux pump complex"/>
    <property type="evidence" value="ECO:0007669"/>
    <property type="project" value="TreeGrafter"/>
</dbReference>
<dbReference type="EMBL" id="PIPU01000005">
    <property type="protein sequence ID" value="RUO47140.1"/>
    <property type="molecule type" value="Genomic_DNA"/>
</dbReference>
<organism evidence="8 9">
    <name type="scientific">Pseudidiomarina donghaiensis</name>
    <dbReference type="NCBI Taxonomy" id="519452"/>
    <lineage>
        <taxon>Bacteria</taxon>
        <taxon>Pseudomonadati</taxon>
        <taxon>Pseudomonadota</taxon>
        <taxon>Gammaproteobacteria</taxon>
        <taxon>Alteromonadales</taxon>
        <taxon>Idiomarinaceae</taxon>
        <taxon>Pseudidiomarina</taxon>
    </lineage>
</organism>
<evidence type="ECO:0000256" key="3">
    <source>
        <dbReference type="ARBA" id="ARBA00022448"/>
    </source>
</evidence>
<evidence type="ECO:0000256" key="2">
    <source>
        <dbReference type="ARBA" id="ARBA00009477"/>
    </source>
</evidence>
<dbReference type="InterPro" id="IPR058627">
    <property type="entry name" value="MdtA-like_C"/>
</dbReference>
<gene>
    <name evidence="8" type="ORF">CWE24_10520</name>
</gene>
<keyword evidence="4" id="KW-0175">Coiled coil</keyword>
<reference evidence="9" key="1">
    <citation type="journal article" date="2018" name="Front. Microbiol.">
        <title>Genome-Based Analysis Reveals the Taxonomy and Diversity of the Family Idiomarinaceae.</title>
        <authorList>
            <person name="Liu Y."/>
            <person name="Lai Q."/>
            <person name="Shao Z."/>
        </authorList>
    </citation>
    <scope>NUCLEOTIDE SEQUENCE [LARGE SCALE GENOMIC DNA]</scope>
    <source>
        <strain evidence="9">908033</strain>
    </source>
</reference>
<dbReference type="PANTHER" id="PTHR30469">
    <property type="entry name" value="MULTIDRUG RESISTANCE PROTEIN MDTA"/>
    <property type="match status" value="1"/>
</dbReference>
<dbReference type="Gene3D" id="1.10.287.470">
    <property type="entry name" value="Helix hairpin bin"/>
    <property type="match status" value="1"/>
</dbReference>
<feature type="transmembrane region" description="Helical" evidence="5">
    <location>
        <begin position="23"/>
        <end position="43"/>
    </location>
</feature>
<comment type="subcellular location">
    <subcellularLocation>
        <location evidence="1">Cell envelope</location>
    </subcellularLocation>
</comment>
<keyword evidence="5" id="KW-1133">Transmembrane helix</keyword>
<dbReference type="STRING" id="519452.SAMN04488139_1928"/>
<proteinExistence type="inferred from homology"/>
<dbReference type="Pfam" id="PF25917">
    <property type="entry name" value="BSH_RND"/>
    <property type="match status" value="1"/>
</dbReference>
<evidence type="ECO:0000259" key="7">
    <source>
        <dbReference type="Pfam" id="PF25967"/>
    </source>
</evidence>
<feature type="domain" description="Multidrug resistance protein MdtA-like barrel-sandwich hybrid" evidence="6">
    <location>
        <begin position="88"/>
        <end position="223"/>
    </location>
</feature>
<feature type="coiled-coil region" evidence="4">
    <location>
        <begin position="126"/>
        <end position="199"/>
    </location>
</feature>
<evidence type="ECO:0000259" key="6">
    <source>
        <dbReference type="Pfam" id="PF25917"/>
    </source>
</evidence>
<keyword evidence="3" id="KW-0813">Transport</keyword>
<name>A0A432XEP5_9GAMM</name>
<feature type="domain" description="Multidrug resistance protein MdtA-like C-terminal permuted SH3" evidence="7">
    <location>
        <begin position="341"/>
        <end position="384"/>
    </location>
</feature>
<sequence>MDEISLMCSNQWNQDVMAFKKRALLPPIILVVAILLLVAMIALRPQPPQRSTERPAVLVEVLEVQPENINFQVEGQGNVKPKHMTNLVTQVSGQIIEVADNFVNGGFFEKGDMLVTIDPADYRVALQSAKASLAQAKAALAEESARAKVAKDEWESLQMGEIPALGIREPQVASAVAAVQSAEAAVAKAQRDLDRTVVRAPYDGILQNKNVDIGQFVSMNTQVGALYGSEVAEVRVPLSDRDLAYIDLPEANHDGASPHVALTSDVAGKTFTWHGNLVRSEGVLDQNSRVIYGVVEVQDPYNQESEQHPAPLRFGRFVQLVIDGVEAQQVYRVPRYALSINNTVWVVDDERRLQQRDVNIVRAEAQHVVINEGLQPGDLVVLTQLSNALPSMKVRIPGDPVIEQQETPNKQTAEVAGNDNE</sequence>
<keyword evidence="9" id="KW-1185">Reference proteome</keyword>
<dbReference type="GO" id="GO:0015562">
    <property type="term" value="F:efflux transmembrane transporter activity"/>
    <property type="evidence" value="ECO:0007669"/>
    <property type="project" value="TreeGrafter"/>
</dbReference>
<dbReference type="NCBIfam" id="TIGR01730">
    <property type="entry name" value="RND_mfp"/>
    <property type="match status" value="1"/>
</dbReference>
<evidence type="ECO:0000256" key="4">
    <source>
        <dbReference type="SAM" id="Coils"/>
    </source>
</evidence>
<dbReference type="Gene3D" id="2.40.50.100">
    <property type="match status" value="1"/>
</dbReference>
<comment type="caution">
    <text evidence="8">The sequence shown here is derived from an EMBL/GenBank/DDBJ whole genome shotgun (WGS) entry which is preliminary data.</text>
</comment>
<dbReference type="Pfam" id="PF25967">
    <property type="entry name" value="RND-MFP_C"/>
    <property type="match status" value="1"/>
</dbReference>
<evidence type="ECO:0000313" key="9">
    <source>
        <dbReference type="Proteomes" id="UP000286985"/>
    </source>
</evidence>
<accession>A0A432XEP5</accession>
<dbReference type="Gene3D" id="2.40.30.170">
    <property type="match status" value="1"/>
</dbReference>
<dbReference type="OrthoDB" id="5730196at2"/>
<dbReference type="InterPro" id="IPR058625">
    <property type="entry name" value="MdtA-like_BSH"/>
</dbReference>
<dbReference type="PANTHER" id="PTHR30469:SF12">
    <property type="entry name" value="MULTIDRUG RESISTANCE PROTEIN MDTA"/>
    <property type="match status" value="1"/>
</dbReference>
<dbReference type="InterPro" id="IPR006143">
    <property type="entry name" value="RND_pump_MFP"/>
</dbReference>